<evidence type="ECO:0000313" key="5">
    <source>
        <dbReference type="EMBL" id="ODR54100.1"/>
    </source>
</evidence>
<feature type="chain" id="PRO_5038719464" description="Maltodextrin-binding protein" evidence="4">
    <location>
        <begin position="19"/>
        <end position="402"/>
    </location>
</feature>
<dbReference type="RefSeq" id="WP_069431263.1">
    <property type="nucleotide sequence ID" value="NZ_MEHA01000003.1"/>
</dbReference>
<comment type="similarity">
    <text evidence="1">Belongs to the bacterial solute-binding protein 1 family.</text>
</comment>
<feature type="signal peptide" evidence="4">
    <location>
        <begin position="1"/>
        <end position="18"/>
    </location>
</feature>
<organism evidence="5 6">
    <name type="scientific">Eisenbergiella tayi</name>
    <dbReference type="NCBI Taxonomy" id="1432052"/>
    <lineage>
        <taxon>Bacteria</taxon>
        <taxon>Bacillati</taxon>
        <taxon>Bacillota</taxon>
        <taxon>Clostridia</taxon>
        <taxon>Lachnospirales</taxon>
        <taxon>Lachnospiraceae</taxon>
        <taxon>Eisenbergiella</taxon>
    </lineage>
</organism>
<protein>
    <recommendedName>
        <fullName evidence="7">Maltodextrin-binding protein</fullName>
    </recommendedName>
</protein>
<keyword evidence="2" id="KW-0813">Transport</keyword>
<comment type="caution">
    <text evidence="5">The sequence shown here is derived from an EMBL/GenBank/DDBJ whole genome shotgun (WGS) entry which is preliminary data.</text>
</comment>
<dbReference type="Proteomes" id="UP000094271">
    <property type="component" value="Unassembled WGS sequence"/>
</dbReference>
<dbReference type="SUPFAM" id="SSF53850">
    <property type="entry name" value="Periplasmic binding protein-like II"/>
    <property type="match status" value="1"/>
</dbReference>
<dbReference type="PANTHER" id="PTHR30061">
    <property type="entry name" value="MALTOSE-BINDING PERIPLASMIC PROTEIN"/>
    <property type="match status" value="1"/>
</dbReference>
<dbReference type="GO" id="GO:1901982">
    <property type="term" value="F:maltose binding"/>
    <property type="evidence" value="ECO:0007669"/>
    <property type="project" value="TreeGrafter"/>
</dbReference>
<dbReference type="AlphaFoldDB" id="A0A1E3UM20"/>
<evidence type="ECO:0008006" key="7">
    <source>
        <dbReference type="Google" id="ProtNLM"/>
    </source>
</evidence>
<dbReference type="GO" id="GO:0042956">
    <property type="term" value="P:maltodextrin transmembrane transport"/>
    <property type="evidence" value="ECO:0007669"/>
    <property type="project" value="TreeGrafter"/>
</dbReference>
<evidence type="ECO:0000256" key="3">
    <source>
        <dbReference type="ARBA" id="ARBA00022729"/>
    </source>
</evidence>
<dbReference type="EMBL" id="MEHA01000003">
    <property type="protein sequence ID" value="ODR54100.1"/>
    <property type="molecule type" value="Genomic_DNA"/>
</dbReference>
<dbReference type="GO" id="GO:0055052">
    <property type="term" value="C:ATP-binding cassette (ABC) transporter complex, substrate-binding subunit-containing"/>
    <property type="evidence" value="ECO:0007669"/>
    <property type="project" value="TreeGrafter"/>
</dbReference>
<reference evidence="5 6" key="1">
    <citation type="submission" date="2016-08" db="EMBL/GenBank/DDBJ databases">
        <authorList>
            <person name="Seilhamer J.J."/>
        </authorList>
    </citation>
    <scope>NUCLEOTIDE SEQUENCE [LARGE SCALE GENOMIC DNA]</scope>
    <source>
        <strain evidence="5 6">NML150140-1</strain>
    </source>
</reference>
<dbReference type="PANTHER" id="PTHR30061:SF50">
    <property type="entry name" value="MALTOSE_MALTODEXTRIN-BINDING PERIPLASMIC PROTEIN"/>
    <property type="match status" value="1"/>
</dbReference>
<dbReference type="GO" id="GO:0015768">
    <property type="term" value="P:maltose transport"/>
    <property type="evidence" value="ECO:0007669"/>
    <property type="project" value="TreeGrafter"/>
</dbReference>
<dbReference type="OrthoDB" id="9766758at2"/>
<dbReference type="Gene3D" id="3.40.190.10">
    <property type="entry name" value="Periplasmic binding protein-like II"/>
    <property type="match status" value="2"/>
</dbReference>
<gene>
    <name evidence="5" type="ORF">BEI59_05975</name>
</gene>
<accession>A0A1E3UM20</accession>
<name>A0A1E3UM20_9FIRM</name>
<dbReference type="Pfam" id="PF13416">
    <property type="entry name" value="SBP_bac_8"/>
    <property type="match status" value="1"/>
</dbReference>
<proteinExistence type="inferred from homology"/>
<dbReference type="InterPro" id="IPR006059">
    <property type="entry name" value="SBP"/>
</dbReference>
<keyword evidence="3 4" id="KW-0732">Signal</keyword>
<evidence type="ECO:0000313" key="6">
    <source>
        <dbReference type="Proteomes" id="UP000094271"/>
    </source>
</evidence>
<dbReference type="PROSITE" id="PS51257">
    <property type="entry name" value="PROKAR_LIPOPROTEIN"/>
    <property type="match status" value="1"/>
</dbReference>
<evidence type="ECO:0000256" key="1">
    <source>
        <dbReference type="ARBA" id="ARBA00008520"/>
    </source>
</evidence>
<evidence type="ECO:0000256" key="2">
    <source>
        <dbReference type="ARBA" id="ARBA00022448"/>
    </source>
</evidence>
<sequence>MKRFLALTLALLIVMTMAACGGSGGKAADPNTLVVWHDKEAAVIEALQAYLDKALPDITVRFEKKTSLTDSLKLVGNDPSSAPDLFIFAHDKIGVFAEMGILTPVTELISQSELSGYLPMTLEAATYNGSLYQLPLYFETLLFMYNRRYMQDEEVPTTTEELLAYMKENTGRGRYGFVEQHSTAYYSAAWIHGFGGSIIDADGTPFPDQQAVKDALEYHLKFVDLMPGETEYSTVNTLFLEGKADATIGGPWMVPSAREANIDLGIASMPTVDKTGRALAPYSGVQGIHVLTFAAQNKTDAVQKLLHALLDPEVGVVLAQASGCAPANSACYDDSRVCDDTLVQAMRTTAEIAVPMPNIPEMDVMWTVVGNLLTDVNLSKSGIDKAFAAALTQANSLIDAMH</sequence>
<evidence type="ECO:0000256" key="4">
    <source>
        <dbReference type="SAM" id="SignalP"/>
    </source>
</evidence>